<reference evidence="2" key="1">
    <citation type="journal article" date="2021" name="PeerJ">
        <title>Extensive microbial diversity within the chicken gut microbiome revealed by metagenomics and culture.</title>
        <authorList>
            <person name="Gilroy R."/>
            <person name="Ravi A."/>
            <person name="Getino M."/>
            <person name="Pursley I."/>
            <person name="Horton D.L."/>
            <person name="Alikhan N.F."/>
            <person name="Baker D."/>
            <person name="Gharbi K."/>
            <person name="Hall N."/>
            <person name="Watson M."/>
            <person name="Adriaenssens E.M."/>
            <person name="Foster-Nyarko E."/>
            <person name="Jarju S."/>
            <person name="Secka A."/>
            <person name="Antonio M."/>
            <person name="Oren A."/>
            <person name="Chaudhuri R.R."/>
            <person name="La Ragione R."/>
            <person name="Hildebrand F."/>
            <person name="Pallen M.J."/>
        </authorList>
    </citation>
    <scope>NUCLEOTIDE SEQUENCE</scope>
    <source>
        <strain evidence="2">ChiGjej4B4-7305</strain>
    </source>
</reference>
<gene>
    <name evidence="2" type="ORF">H9815_01140</name>
</gene>
<dbReference type="InterPro" id="IPR051781">
    <property type="entry name" value="Metallo-dep_Hydrolase"/>
</dbReference>
<protein>
    <submittedName>
        <fullName evidence="2">Amidohydrolase family protein</fullName>
    </submittedName>
</protein>
<dbReference type="AlphaFoldDB" id="A0A9D2EBG9"/>
<proteinExistence type="predicted"/>
<dbReference type="SUPFAM" id="SSF51556">
    <property type="entry name" value="Metallo-dependent hydrolases"/>
    <property type="match status" value="1"/>
</dbReference>
<evidence type="ECO:0000313" key="3">
    <source>
        <dbReference type="Proteomes" id="UP000824037"/>
    </source>
</evidence>
<dbReference type="CDD" id="cd01299">
    <property type="entry name" value="Met_dep_hydrolase_A"/>
    <property type="match status" value="1"/>
</dbReference>
<accession>A0A9D2EBG9</accession>
<sequence length="639" mass="68947">MVPILALLVITYYLLPTEKFDMMNAPTSPGHFLISCTHVLTGDGRELFEVDVLIADGCIQQISDQRHDVPGAMVIDGRGKTLIPGLIDAHAHLDFLSVRSTVRSWIQSRFVLPRALADLVRHGITAIRCMADPATPVLRVRRRIAAGRAIGPRMVVAGPALTAPGGHPEVTLAKDNRWLRRRIARRLDDPDHAQQAVRDLHAAGVDLIKFVYQGGLYGPERIELRQLSVDVARAIVSEAGRLGLPVAAHTHYQDDVDTLLELGVDSIEHGVIEHELTDNGTLQTWASSGTSLVPTLTIASLFPGPDRALYIDQASENLTQAHRAGVPIVAGTDAMVGAMPANSLHGELRLMVEAGMSEAEVLRAATVDAAALLGLHDRGVIAEGKVADLVLLGSNPLEQIENLADIDRVFANGVLVHQAPTPAPPPELSEYAVTGPDVLEYTDRTGATVPGPALVRYDRSRFEADGTRSLSYTDANSGEVLRSEQVTSGRDLVTQEWACAIPGEQTTLHAVADARQITLSGTVAGKQVTRTYPVRGRTWMQLLQFDAATFITSTEQHLAFASIGASGRGALQLTDFELTKKGSSTPGTGGSDVEAELVMPRWRRFWGAILRFHHSSGDVLHQHIRGKKDKALEPTDVSG</sequence>
<organism evidence="2 3">
    <name type="scientific">Candidatus Ruania gallistercoris</name>
    <dbReference type="NCBI Taxonomy" id="2838746"/>
    <lineage>
        <taxon>Bacteria</taxon>
        <taxon>Bacillati</taxon>
        <taxon>Actinomycetota</taxon>
        <taxon>Actinomycetes</taxon>
        <taxon>Micrococcales</taxon>
        <taxon>Ruaniaceae</taxon>
        <taxon>Ruania</taxon>
    </lineage>
</organism>
<dbReference type="InterPro" id="IPR018228">
    <property type="entry name" value="DNase_TatD-rel_CS"/>
</dbReference>
<dbReference type="SUPFAM" id="SSF51338">
    <property type="entry name" value="Composite domain of metallo-dependent hydrolases"/>
    <property type="match status" value="1"/>
</dbReference>
<dbReference type="InterPro" id="IPR006680">
    <property type="entry name" value="Amidohydro-rel"/>
</dbReference>
<name>A0A9D2EBG9_9MICO</name>
<feature type="domain" description="Amidohydrolase-related" evidence="1">
    <location>
        <begin position="81"/>
        <end position="416"/>
    </location>
</feature>
<evidence type="ECO:0000259" key="1">
    <source>
        <dbReference type="Pfam" id="PF01979"/>
    </source>
</evidence>
<dbReference type="Gene3D" id="2.30.40.10">
    <property type="entry name" value="Urease, subunit C, domain 1"/>
    <property type="match status" value="1"/>
</dbReference>
<dbReference type="Gene3D" id="3.20.20.140">
    <property type="entry name" value="Metal-dependent hydrolases"/>
    <property type="match status" value="1"/>
</dbReference>
<dbReference type="EMBL" id="DXBY01000023">
    <property type="protein sequence ID" value="HIZ34353.1"/>
    <property type="molecule type" value="Genomic_DNA"/>
</dbReference>
<evidence type="ECO:0000313" key="2">
    <source>
        <dbReference type="EMBL" id="HIZ34353.1"/>
    </source>
</evidence>
<dbReference type="PROSITE" id="PS01137">
    <property type="entry name" value="TATD_1"/>
    <property type="match status" value="1"/>
</dbReference>
<dbReference type="InterPro" id="IPR032466">
    <property type="entry name" value="Metal_Hydrolase"/>
</dbReference>
<reference evidence="2" key="2">
    <citation type="submission" date="2021-04" db="EMBL/GenBank/DDBJ databases">
        <authorList>
            <person name="Gilroy R."/>
        </authorList>
    </citation>
    <scope>NUCLEOTIDE SEQUENCE</scope>
    <source>
        <strain evidence="2">ChiGjej4B4-7305</strain>
    </source>
</reference>
<dbReference type="PANTHER" id="PTHR43135">
    <property type="entry name" value="ALPHA-D-RIBOSE 1-METHYLPHOSPHONATE 5-TRIPHOSPHATE DIPHOSPHATASE"/>
    <property type="match status" value="1"/>
</dbReference>
<dbReference type="Proteomes" id="UP000824037">
    <property type="component" value="Unassembled WGS sequence"/>
</dbReference>
<dbReference type="GO" id="GO:0016810">
    <property type="term" value="F:hydrolase activity, acting on carbon-nitrogen (but not peptide) bonds"/>
    <property type="evidence" value="ECO:0007669"/>
    <property type="project" value="InterPro"/>
</dbReference>
<comment type="caution">
    <text evidence="2">The sequence shown here is derived from an EMBL/GenBank/DDBJ whole genome shotgun (WGS) entry which is preliminary data.</text>
</comment>
<dbReference type="PANTHER" id="PTHR43135:SF3">
    <property type="entry name" value="ALPHA-D-RIBOSE 1-METHYLPHOSPHONATE 5-TRIPHOSPHATE DIPHOSPHATASE"/>
    <property type="match status" value="1"/>
</dbReference>
<dbReference type="InterPro" id="IPR057744">
    <property type="entry name" value="OTAase-like"/>
</dbReference>
<dbReference type="Pfam" id="PF01979">
    <property type="entry name" value="Amidohydro_1"/>
    <property type="match status" value="1"/>
</dbReference>
<dbReference type="InterPro" id="IPR011059">
    <property type="entry name" value="Metal-dep_hydrolase_composite"/>
</dbReference>